<keyword evidence="1" id="KW-1133">Transmembrane helix</keyword>
<evidence type="ECO:0000259" key="2">
    <source>
        <dbReference type="Pfam" id="PF07885"/>
    </source>
</evidence>
<proteinExistence type="predicted"/>
<keyword evidence="3" id="KW-0406">Ion transport</keyword>
<evidence type="ECO:0000313" key="3">
    <source>
        <dbReference type="EMBL" id="TVT26687.1"/>
    </source>
</evidence>
<dbReference type="Pfam" id="PF07885">
    <property type="entry name" value="Ion_trans_2"/>
    <property type="match status" value="1"/>
</dbReference>
<reference evidence="3 4" key="1">
    <citation type="submission" date="2019-07" db="EMBL/GenBank/DDBJ databases">
        <title>Salinicoccus cyprini sp. nov., isolated from gastro-intestinal tract of mirror carp, Cyprinus carpio var. specularis, collected from Gobind Sagar Reservoir, Himachal Pradesh, India.</title>
        <authorList>
            <person name="Talwar C."/>
            <person name="Singh A.K."/>
            <person name="Lal R."/>
            <person name="Negi R.K."/>
        </authorList>
    </citation>
    <scope>NUCLEOTIDE SEQUENCE [LARGE SCALE GENOMIC DNA]</scope>
    <source>
        <strain evidence="3 4">CT19</strain>
    </source>
</reference>
<keyword evidence="4" id="KW-1185">Reference proteome</keyword>
<feature type="transmembrane region" description="Helical" evidence="1">
    <location>
        <begin position="37"/>
        <end position="61"/>
    </location>
</feature>
<dbReference type="GO" id="GO:0034220">
    <property type="term" value="P:monoatomic ion transmembrane transport"/>
    <property type="evidence" value="ECO:0007669"/>
    <property type="project" value="UniProtKB-KW"/>
</dbReference>
<gene>
    <name evidence="3" type="ORF">FO441_11810</name>
</gene>
<comment type="caution">
    <text evidence="3">The sequence shown here is derived from an EMBL/GenBank/DDBJ whole genome shotgun (WGS) entry which is preliminary data.</text>
</comment>
<keyword evidence="1" id="KW-0472">Membrane</keyword>
<organism evidence="3 4">
    <name type="scientific">Salinicoccus cyprini</name>
    <dbReference type="NCBI Taxonomy" id="2493691"/>
    <lineage>
        <taxon>Bacteria</taxon>
        <taxon>Bacillati</taxon>
        <taxon>Bacillota</taxon>
        <taxon>Bacilli</taxon>
        <taxon>Bacillales</taxon>
        <taxon>Staphylococcaceae</taxon>
        <taxon>Salinicoccus</taxon>
    </lineage>
</organism>
<accession>A0A558AQZ8</accession>
<protein>
    <submittedName>
        <fullName evidence="3">Two pore domain potassium channel family protein</fullName>
    </submittedName>
</protein>
<dbReference type="Proteomes" id="UP000315103">
    <property type="component" value="Unassembled WGS sequence"/>
</dbReference>
<dbReference type="AlphaFoldDB" id="A0A558AQZ8"/>
<sequence length="135" mass="15253">MAHVFLGILVVFIAFQLGAFAKKKGELGDRHSLSLNWPLYLYIFTVMFALFVIFAVIYYIISFQTSIYINGNTGESVTDYTFWEILYYSGVTLLSIGYGDFTPVGVVRFLSLFEGFLGIVVPSVIFIKEMSKNNP</sequence>
<feature type="transmembrane region" description="Helical" evidence="1">
    <location>
        <begin position="82"/>
        <end position="99"/>
    </location>
</feature>
<dbReference type="InterPro" id="IPR013099">
    <property type="entry name" value="K_chnl_dom"/>
</dbReference>
<dbReference type="SUPFAM" id="SSF81324">
    <property type="entry name" value="Voltage-gated potassium channels"/>
    <property type="match status" value="1"/>
</dbReference>
<feature type="domain" description="Potassium channel" evidence="2">
    <location>
        <begin position="47"/>
        <end position="125"/>
    </location>
</feature>
<feature type="transmembrane region" description="Helical" evidence="1">
    <location>
        <begin position="105"/>
        <end position="127"/>
    </location>
</feature>
<dbReference type="EMBL" id="VMSJ01000006">
    <property type="protein sequence ID" value="TVT26687.1"/>
    <property type="molecule type" value="Genomic_DNA"/>
</dbReference>
<keyword evidence="1" id="KW-0812">Transmembrane</keyword>
<evidence type="ECO:0000256" key="1">
    <source>
        <dbReference type="SAM" id="Phobius"/>
    </source>
</evidence>
<name>A0A558AQZ8_9STAP</name>
<dbReference type="RefSeq" id="WP_145290452.1">
    <property type="nucleotide sequence ID" value="NZ_VMSJ01000006.1"/>
</dbReference>
<dbReference type="Gene3D" id="1.10.287.70">
    <property type="match status" value="1"/>
</dbReference>
<keyword evidence="3" id="KW-0407">Ion channel</keyword>
<evidence type="ECO:0000313" key="4">
    <source>
        <dbReference type="Proteomes" id="UP000315103"/>
    </source>
</evidence>
<dbReference type="OrthoDB" id="9813518at2"/>
<keyword evidence="3" id="KW-0813">Transport</keyword>